<dbReference type="InterPro" id="IPR004087">
    <property type="entry name" value="KH_dom"/>
</dbReference>
<dbReference type="OrthoDB" id="5204190at2759"/>
<feature type="compositionally biased region" description="Low complexity" evidence="5">
    <location>
        <begin position="563"/>
        <end position="604"/>
    </location>
</feature>
<evidence type="ECO:0000256" key="5">
    <source>
        <dbReference type="SAM" id="MobiDB-lite"/>
    </source>
</evidence>
<feature type="compositionally biased region" description="Gly residues" evidence="5">
    <location>
        <begin position="521"/>
        <end position="559"/>
    </location>
</feature>
<keyword evidence="2" id="KW-0677">Repeat</keyword>
<feature type="region of interest" description="Disordered" evidence="5">
    <location>
        <begin position="512"/>
        <end position="604"/>
    </location>
</feature>
<dbReference type="Pfam" id="PF09005">
    <property type="entry name" value="FUBP_C"/>
    <property type="match status" value="1"/>
</dbReference>
<dbReference type="InterPro" id="IPR036612">
    <property type="entry name" value="KH_dom_type_1_sf"/>
</dbReference>
<proteinExistence type="predicted"/>
<accession>A0A7J7JHF5</accession>
<dbReference type="InterPro" id="IPR015096">
    <property type="entry name" value="FUBP_C"/>
</dbReference>
<protein>
    <submittedName>
        <fullName evidence="7">FUBP1</fullName>
    </submittedName>
</protein>
<feature type="domain" description="K Homology" evidence="6">
    <location>
        <begin position="444"/>
        <end position="514"/>
    </location>
</feature>
<keyword evidence="3" id="KW-0539">Nucleus</keyword>
<dbReference type="CDD" id="cd22397">
    <property type="entry name" value="KH-I_FUBP_rpt2"/>
    <property type="match status" value="1"/>
</dbReference>
<feature type="compositionally biased region" description="Low complexity" evidence="5">
    <location>
        <begin position="25"/>
        <end position="37"/>
    </location>
</feature>
<dbReference type="Gene3D" id="3.30.1370.10">
    <property type="entry name" value="K Homology domain, type 1"/>
    <property type="match status" value="4"/>
</dbReference>
<dbReference type="GO" id="GO:0003723">
    <property type="term" value="F:RNA binding"/>
    <property type="evidence" value="ECO:0007669"/>
    <property type="project" value="UniProtKB-UniRule"/>
</dbReference>
<reference evidence="7" key="1">
    <citation type="submission" date="2020-06" db="EMBL/GenBank/DDBJ databases">
        <title>Draft genome of Bugula neritina, a colonial animal packing powerful symbionts and potential medicines.</title>
        <authorList>
            <person name="Rayko M."/>
        </authorList>
    </citation>
    <scope>NUCLEOTIDE SEQUENCE [LARGE SCALE GENOMIC DNA]</scope>
    <source>
        <strain evidence="7">Kwan_BN1</strain>
    </source>
</reference>
<keyword evidence="4" id="KW-0694">RNA-binding</keyword>
<feature type="domain" description="K Homology" evidence="6">
    <location>
        <begin position="239"/>
        <end position="311"/>
    </location>
</feature>
<organism evidence="7 8">
    <name type="scientific">Bugula neritina</name>
    <name type="common">Brown bryozoan</name>
    <name type="synonym">Sertularia neritina</name>
    <dbReference type="NCBI Taxonomy" id="10212"/>
    <lineage>
        <taxon>Eukaryota</taxon>
        <taxon>Metazoa</taxon>
        <taxon>Spiralia</taxon>
        <taxon>Lophotrochozoa</taxon>
        <taxon>Bryozoa</taxon>
        <taxon>Gymnolaemata</taxon>
        <taxon>Cheilostomatida</taxon>
        <taxon>Flustrina</taxon>
        <taxon>Buguloidea</taxon>
        <taxon>Bugulidae</taxon>
        <taxon>Bugula</taxon>
    </lineage>
</organism>
<sequence length="707" mass="71776">MEQTSNVAFTDAVARARQIAAKLGTGNTAAAPGASNGSSGGGFVTSNPLTGGLPDKGNPNNMPLGVKRPFPGGSGDEDSSAKKPAGEPDAITAQLRALADQQRTSAKDAAKIAAEQVAAKLNQSIGVAGAVTGGGVGPHAGLGLVVSEEWAIPNRVVGLVIGSKGESITQIQAQSGCRIQIAPDPPPGQTLIERQVSLNGTADSIAKAKDLINKTINEAGHTSNGGIPSDQGGEFCLVGQTTTEMMIPGNKVGLVIGKGGDTIKQLQAKSNCKMMMVQDGPYQTSHEKPLRITGDASNIESAKRMVTDLMNSKDLPPRGPPGVSGFNQYGDAGLPESVPVPREAVGIIIGKGGDMIKNIQGKFNVRVQFQNDTGGPQRICDISGAPNDVFAAKQHVLELISDSEQRSGGLGGMGRGGGAPRGGRGGFGGGGPPRGYGGPGGPGGEEQTSMRVPSERCGIVIGKGGENIRSICEMSGAHVELNRNAPPGPDKEFTIRGSAEQIQHAMHLIGEKISIPPRGPGGPGGGPGGAPGWGGPPQGGPYGGGGGGPPGWSGGHGGPGGPPQQQAQQGWGNYNYNQWGQGQGQTANQQAPGTGQAATGEQQQSNDSAWQAYYAQYYAQYQQPGSQQSQSAQPGQPAAGGAPQAAAAPTSAAAAPATSAQPKINPATGQPDYSEQWAAYYRQMGYHDQADAILKQAQQQSGQAPAQ</sequence>
<comment type="subcellular location">
    <subcellularLocation>
        <location evidence="1">Nucleus</location>
    </subcellularLocation>
</comment>
<dbReference type="Proteomes" id="UP000593567">
    <property type="component" value="Unassembled WGS sequence"/>
</dbReference>
<dbReference type="InterPro" id="IPR004088">
    <property type="entry name" value="KH_dom_type_1"/>
</dbReference>
<comment type="caution">
    <text evidence="7">The sequence shown here is derived from an EMBL/GenBank/DDBJ whole genome shotgun (WGS) entry which is preliminary data.</text>
</comment>
<evidence type="ECO:0000256" key="2">
    <source>
        <dbReference type="ARBA" id="ARBA00022737"/>
    </source>
</evidence>
<dbReference type="SMART" id="SM00322">
    <property type="entry name" value="KH"/>
    <property type="match status" value="4"/>
</dbReference>
<feature type="compositionally biased region" description="Low complexity" evidence="5">
    <location>
        <begin position="622"/>
        <end position="662"/>
    </location>
</feature>
<feature type="domain" description="K Homology" evidence="6">
    <location>
        <begin position="144"/>
        <end position="217"/>
    </location>
</feature>
<evidence type="ECO:0000256" key="3">
    <source>
        <dbReference type="ARBA" id="ARBA00023242"/>
    </source>
</evidence>
<feature type="region of interest" description="Disordered" evidence="5">
    <location>
        <begin position="622"/>
        <end position="671"/>
    </location>
</feature>
<name>A0A7J7JHF5_BUGNE</name>
<gene>
    <name evidence="7" type="ORF">EB796_016443</name>
</gene>
<evidence type="ECO:0000256" key="4">
    <source>
        <dbReference type="PROSITE-ProRule" id="PRU00117"/>
    </source>
</evidence>
<feature type="domain" description="K Homology" evidence="6">
    <location>
        <begin position="332"/>
        <end position="401"/>
    </location>
</feature>
<dbReference type="GO" id="GO:0006355">
    <property type="term" value="P:regulation of DNA-templated transcription"/>
    <property type="evidence" value="ECO:0007669"/>
    <property type="project" value="InterPro"/>
</dbReference>
<dbReference type="PANTHER" id="PTHR10288">
    <property type="entry name" value="KH DOMAIN CONTAINING RNA BINDING PROTEIN"/>
    <property type="match status" value="1"/>
</dbReference>
<dbReference type="GO" id="GO:0005634">
    <property type="term" value="C:nucleus"/>
    <property type="evidence" value="ECO:0007669"/>
    <property type="project" value="UniProtKB-SubCell"/>
</dbReference>
<dbReference type="Pfam" id="PF00013">
    <property type="entry name" value="KH_1"/>
    <property type="match status" value="4"/>
</dbReference>
<dbReference type="PROSITE" id="PS50084">
    <property type="entry name" value="KH_TYPE_1"/>
    <property type="match status" value="4"/>
</dbReference>
<feature type="region of interest" description="Disordered" evidence="5">
    <location>
        <begin position="25"/>
        <end position="86"/>
    </location>
</feature>
<feature type="compositionally biased region" description="Gly residues" evidence="5">
    <location>
        <begin position="408"/>
        <end position="444"/>
    </location>
</feature>
<evidence type="ECO:0000256" key="1">
    <source>
        <dbReference type="ARBA" id="ARBA00004123"/>
    </source>
</evidence>
<keyword evidence="8" id="KW-1185">Reference proteome</keyword>
<feature type="region of interest" description="Disordered" evidence="5">
    <location>
        <begin position="404"/>
        <end position="453"/>
    </location>
</feature>
<dbReference type="EMBL" id="VXIV02002481">
    <property type="protein sequence ID" value="KAF6025233.1"/>
    <property type="molecule type" value="Genomic_DNA"/>
</dbReference>
<evidence type="ECO:0000259" key="6">
    <source>
        <dbReference type="SMART" id="SM00322"/>
    </source>
</evidence>
<evidence type="ECO:0000313" key="7">
    <source>
        <dbReference type="EMBL" id="KAF6025233.1"/>
    </source>
</evidence>
<dbReference type="SUPFAM" id="SSF54791">
    <property type="entry name" value="Eukaryotic type KH-domain (KH-domain type I)"/>
    <property type="match status" value="4"/>
</dbReference>
<dbReference type="AlphaFoldDB" id="A0A7J7JHF5"/>
<evidence type="ECO:0000313" key="8">
    <source>
        <dbReference type="Proteomes" id="UP000593567"/>
    </source>
</evidence>